<dbReference type="AlphaFoldDB" id="A0A6L5GRA6"/>
<evidence type="ECO:0000313" key="2">
    <source>
        <dbReference type="Proteomes" id="UP000473648"/>
    </source>
</evidence>
<reference evidence="1" key="1">
    <citation type="journal article" date="2020" name="Appl. Environ. Microbiol.">
        <title>Medium-Chain Fatty Acid Synthesis by 'Candidatus Weimeria bifida' gen. nov., sp. nov., and 'Candidatus Pseudoramibacter fermentans' sp. nov.</title>
        <authorList>
            <person name="Scarborough M.J."/>
            <person name="Myers K.S."/>
            <person name="Donohue T.J."/>
            <person name="Noguera D.R."/>
        </authorList>
    </citation>
    <scope>NUCLEOTIDE SEQUENCE</scope>
    <source>
        <strain evidence="1">EUB1.1</strain>
    </source>
</reference>
<protein>
    <submittedName>
        <fullName evidence="1">Uncharacterized protein</fullName>
    </submittedName>
</protein>
<evidence type="ECO:0000313" key="1">
    <source>
        <dbReference type="EMBL" id="MQM72658.1"/>
    </source>
</evidence>
<dbReference type="Proteomes" id="UP000473648">
    <property type="component" value="Unassembled WGS sequence"/>
</dbReference>
<dbReference type="EMBL" id="VOGB01000004">
    <property type="protein sequence ID" value="MQM72658.1"/>
    <property type="molecule type" value="Genomic_DNA"/>
</dbReference>
<comment type="caution">
    <text evidence="1">The sequence shown here is derived from an EMBL/GenBank/DDBJ whole genome shotgun (WGS) entry which is preliminary data.</text>
</comment>
<accession>A0A6L5GRA6</accession>
<proteinExistence type="predicted"/>
<keyword evidence="2" id="KW-1185">Reference proteome</keyword>
<gene>
    <name evidence="1" type="ORF">FRC53_04390</name>
</gene>
<organism evidence="1 2">
    <name type="scientific">Candidatus Pseudoramibacter fermentans</name>
    <dbReference type="NCBI Taxonomy" id="2594427"/>
    <lineage>
        <taxon>Bacteria</taxon>
        <taxon>Bacillati</taxon>
        <taxon>Bacillota</taxon>
        <taxon>Clostridia</taxon>
        <taxon>Eubacteriales</taxon>
        <taxon>Eubacteriaceae</taxon>
        <taxon>Pseudoramibacter</taxon>
    </lineage>
</organism>
<sequence>MKKEQPKLKLIVGRNQGTIISQEAQRRLDSRINTLIRRMQDPTESEDTREKAKDALNRLIRKEEMKIQRVFEKGDEDASQLQWNIAMASRDHIAVDEGFLYRQMERIRSDNESAQMLLENLGRARWAIRRWERAHLLSEDGLKVKSETP</sequence>
<name>A0A6L5GRA6_9FIRM</name>